<dbReference type="Proteomes" id="UP000676565">
    <property type="component" value="Unassembled WGS sequence"/>
</dbReference>
<comment type="caution">
    <text evidence="1">The sequence shown here is derived from an EMBL/GenBank/DDBJ whole genome shotgun (WGS) entry which is preliminary data.</text>
</comment>
<gene>
    <name evidence="1" type="ORF">J8F10_13645</name>
</gene>
<reference evidence="1 2" key="1">
    <citation type="submission" date="2021-04" db="EMBL/GenBank/DDBJ databases">
        <authorList>
            <person name="Ivanova A."/>
        </authorList>
    </citation>
    <scope>NUCLEOTIDE SEQUENCE [LARGE SCALE GENOMIC DNA]</scope>
    <source>
        <strain evidence="1 2">G18</strain>
    </source>
</reference>
<dbReference type="RefSeq" id="WP_210654348.1">
    <property type="nucleotide sequence ID" value="NZ_JAGKQQ010000001.1"/>
</dbReference>
<keyword evidence="2" id="KW-1185">Reference proteome</keyword>
<evidence type="ECO:0000313" key="2">
    <source>
        <dbReference type="Proteomes" id="UP000676565"/>
    </source>
</evidence>
<accession>A0ABS5BRK8</accession>
<organism evidence="1 2">
    <name type="scientific">Gemmata palustris</name>
    <dbReference type="NCBI Taxonomy" id="2822762"/>
    <lineage>
        <taxon>Bacteria</taxon>
        <taxon>Pseudomonadati</taxon>
        <taxon>Planctomycetota</taxon>
        <taxon>Planctomycetia</taxon>
        <taxon>Gemmatales</taxon>
        <taxon>Gemmataceae</taxon>
        <taxon>Gemmata</taxon>
    </lineage>
</organism>
<protein>
    <submittedName>
        <fullName evidence="1">Uncharacterized protein</fullName>
    </submittedName>
</protein>
<name>A0ABS5BRK8_9BACT</name>
<proteinExistence type="predicted"/>
<dbReference type="EMBL" id="JAGKQQ010000001">
    <property type="protein sequence ID" value="MBP3956329.1"/>
    <property type="molecule type" value="Genomic_DNA"/>
</dbReference>
<evidence type="ECO:0000313" key="1">
    <source>
        <dbReference type="EMBL" id="MBP3956329.1"/>
    </source>
</evidence>
<sequence>MSELSKALGTAGPEHQLVHEGRAYVFHLLNQARKNALEKRLYQQAREAVYVDRDHMTEDQYLARLDKVREAYERNEYAFFGARCTEILQTPKGALMLLEVITGETEDDLTPVLSERGPEVNALLKTVMDESFRKVRARPQPPEVPLG</sequence>